<keyword evidence="2" id="KW-1185">Reference proteome</keyword>
<proteinExistence type="predicted"/>
<dbReference type="Proteomes" id="UP000306147">
    <property type="component" value="Unassembled WGS sequence"/>
</dbReference>
<accession>A0A4S1XCR9</accession>
<comment type="caution">
    <text evidence="1">The sequence shown here is derived from an EMBL/GenBank/DDBJ whole genome shotgun (WGS) entry which is preliminary data.</text>
</comment>
<protein>
    <submittedName>
        <fullName evidence="1">Uncharacterized protein</fullName>
    </submittedName>
</protein>
<evidence type="ECO:0000313" key="2">
    <source>
        <dbReference type="Proteomes" id="UP000306147"/>
    </source>
</evidence>
<organism evidence="1 2">
    <name type="scientific">Sphingomonas gei</name>
    <dbReference type="NCBI Taxonomy" id="1395960"/>
    <lineage>
        <taxon>Bacteria</taxon>
        <taxon>Pseudomonadati</taxon>
        <taxon>Pseudomonadota</taxon>
        <taxon>Alphaproteobacteria</taxon>
        <taxon>Sphingomonadales</taxon>
        <taxon>Sphingomonadaceae</taxon>
        <taxon>Sphingomonas</taxon>
    </lineage>
</organism>
<dbReference type="RefSeq" id="WP_135964405.1">
    <property type="nucleotide sequence ID" value="NZ_SRXT01000005.1"/>
</dbReference>
<reference evidence="1 2" key="1">
    <citation type="submission" date="2019-04" db="EMBL/GenBank/DDBJ databases">
        <title>Sphingomonas psychrotolerans sp. nov., isolated from soil in the Tianshan Mountains, Xinjiang, China.</title>
        <authorList>
            <person name="Luo Y."/>
            <person name="Sheng H."/>
        </authorList>
    </citation>
    <scope>NUCLEOTIDE SEQUENCE [LARGE SCALE GENOMIC DNA]</scope>
    <source>
        <strain evidence="1 2">ZFGT-11</strain>
    </source>
</reference>
<dbReference type="AlphaFoldDB" id="A0A4S1XCR9"/>
<sequence>MIGNAIAAFIGHKIDASDGEGGTLGAVAGVAAWKVAKTVVPALLVFGAIAYGIHRFANSETAI</sequence>
<name>A0A4S1XCR9_9SPHN</name>
<gene>
    <name evidence="1" type="ORF">E5A73_13700</name>
</gene>
<dbReference type="EMBL" id="SRXT01000005">
    <property type="protein sequence ID" value="TGX52696.1"/>
    <property type="molecule type" value="Genomic_DNA"/>
</dbReference>
<evidence type="ECO:0000313" key="1">
    <source>
        <dbReference type="EMBL" id="TGX52696.1"/>
    </source>
</evidence>